<dbReference type="CDD" id="cd00353">
    <property type="entry name" value="Ribosomal_S15p_S13e"/>
    <property type="match status" value="1"/>
</dbReference>
<organism evidence="8 9">
    <name type="scientific">Odinarchaeota yellowstonii (strain LCB_4)</name>
    <dbReference type="NCBI Taxonomy" id="1841599"/>
    <lineage>
        <taxon>Archaea</taxon>
        <taxon>Promethearchaeati</taxon>
        <taxon>Candidatus Odinarchaeota</taxon>
        <taxon>Candidatus Odinarchaeia</taxon>
        <taxon>Candidatus Odinarchaeales</taxon>
        <taxon>Candidatus Odinarchaeaceae</taxon>
        <taxon>Candidatus Odinarchaeum</taxon>
    </lineage>
</organism>
<reference evidence="8" key="2">
    <citation type="journal article" date="2022" name="Nat. Microbiol.">
        <title>A closed Candidatus Odinarchaeum chromosome exposes Asgard archaeal viruses.</title>
        <authorList>
            <person name="Tamarit D."/>
            <person name="Caceres E.F."/>
            <person name="Krupovic M."/>
            <person name="Nijland R."/>
            <person name="Eme L."/>
            <person name="Robinson N.P."/>
            <person name="Ettema T.J.G."/>
        </authorList>
    </citation>
    <scope>NUCLEOTIDE SEQUENCE</scope>
    <source>
        <strain evidence="8">LCB_4</strain>
    </source>
</reference>
<accession>A0AAF0D145</accession>
<protein>
    <recommendedName>
        <fullName evidence="4">Small ribosomal subunit protein uS15</fullName>
    </recommendedName>
</protein>
<evidence type="ECO:0000256" key="1">
    <source>
        <dbReference type="ARBA" id="ARBA00008434"/>
    </source>
</evidence>
<evidence type="ECO:0000259" key="7">
    <source>
        <dbReference type="SMART" id="SM01386"/>
    </source>
</evidence>
<dbReference type="EMBL" id="CP091871">
    <property type="protein sequence ID" value="WEU39724.1"/>
    <property type="molecule type" value="Genomic_DNA"/>
</dbReference>
<dbReference type="SMART" id="SM01387">
    <property type="entry name" value="Ribosomal_S15"/>
    <property type="match status" value="1"/>
</dbReference>
<name>A0AAF0D145_ODILC</name>
<evidence type="ECO:0000313" key="9">
    <source>
        <dbReference type="Proteomes" id="UP000186851"/>
    </source>
</evidence>
<dbReference type="InterPro" id="IPR000589">
    <property type="entry name" value="Ribosomal_uS15"/>
</dbReference>
<dbReference type="NCBIfam" id="NF006331">
    <property type="entry name" value="PRK08561.1"/>
    <property type="match status" value="1"/>
</dbReference>
<keyword evidence="2 4" id="KW-0689">Ribosomal protein</keyword>
<evidence type="ECO:0000256" key="3">
    <source>
        <dbReference type="ARBA" id="ARBA00023274"/>
    </source>
</evidence>
<dbReference type="FunFam" id="1.10.287.10:FF:000003">
    <property type="entry name" value="40S ribosomal protein S13"/>
    <property type="match status" value="1"/>
</dbReference>
<sequence length="151" mass="17476">MARMHSKRHGKSKSVRPASKKAPEWCKRTVEEVEALIVKYSRSGEPPSKIGLILRDQHGIPLVRNITGKRITQILREKNLAPQYPEDLTNLIRKAQRLKAHLEEHPKDLHSKRGLQLIESKIHRLTKYYKNRNILPSDWKYTSATVSVSAR</sequence>
<feature type="domain" description="Small ribosomal subunit protein uS15 N-terminal" evidence="7">
    <location>
        <begin position="1"/>
        <end position="60"/>
    </location>
</feature>
<dbReference type="Pfam" id="PF00312">
    <property type="entry name" value="Ribosomal_S15"/>
    <property type="match status" value="1"/>
</dbReference>
<keyword evidence="3 4" id="KW-0687">Ribonucleoprotein</keyword>
<dbReference type="GO" id="GO:0006412">
    <property type="term" value="P:translation"/>
    <property type="evidence" value="ECO:0007669"/>
    <property type="project" value="UniProtKB-UniRule"/>
</dbReference>
<dbReference type="Gene3D" id="1.10.287.10">
    <property type="entry name" value="S15/NS1, RNA-binding"/>
    <property type="match status" value="1"/>
</dbReference>
<comment type="subunit">
    <text evidence="4">Part of the 30S ribosomal subunit.</text>
</comment>
<dbReference type="Proteomes" id="UP000186851">
    <property type="component" value="Chromosome"/>
</dbReference>
<dbReference type="InterPro" id="IPR023029">
    <property type="entry name" value="Ribosomal_uS15_arc_euk"/>
</dbReference>
<evidence type="ECO:0000256" key="2">
    <source>
        <dbReference type="ARBA" id="ARBA00022980"/>
    </source>
</evidence>
<dbReference type="PANTHER" id="PTHR11885">
    <property type="entry name" value="RIBOSOMAL PROTEIN S15P/S13E"/>
    <property type="match status" value="1"/>
</dbReference>
<dbReference type="SMART" id="SM01386">
    <property type="entry name" value="Ribosomal_S13_N"/>
    <property type="match status" value="1"/>
</dbReference>
<dbReference type="InterPro" id="IPR012606">
    <property type="entry name" value="Ribosomal_uS15_N"/>
</dbReference>
<feature type="compositionally biased region" description="Basic residues" evidence="6">
    <location>
        <begin position="1"/>
        <end position="14"/>
    </location>
</feature>
<evidence type="ECO:0000256" key="5">
    <source>
        <dbReference type="RuleBase" id="RU003919"/>
    </source>
</evidence>
<evidence type="ECO:0000256" key="6">
    <source>
        <dbReference type="SAM" id="MobiDB-lite"/>
    </source>
</evidence>
<dbReference type="PROSITE" id="PS00362">
    <property type="entry name" value="RIBOSOMAL_S15"/>
    <property type="match status" value="1"/>
</dbReference>
<dbReference type="KEGG" id="oyw:OdinLCB4_004365"/>
<dbReference type="GO" id="GO:0022627">
    <property type="term" value="C:cytosolic small ribosomal subunit"/>
    <property type="evidence" value="ECO:0007669"/>
    <property type="project" value="TreeGrafter"/>
</dbReference>
<dbReference type="Pfam" id="PF08069">
    <property type="entry name" value="Ribosomal_S13_N"/>
    <property type="match status" value="1"/>
</dbReference>
<dbReference type="InterPro" id="IPR009068">
    <property type="entry name" value="uS15_NS1_RNA-bd_sf"/>
</dbReference>
<evidence type="ECO:0000313" key="8">
    <source>
        <dbReference type="EMBL" id="WEU39724.1"/>
    </source>
</evidence>
<feature type="region of interest" description="Disordered" evidence="6">
    <location>
        <begin position="1"/>
        <end position="23"/>
    </location>
</feature>
<dbReference type="Gene3D" id="4.10.860.130">
    <property type="match status" value="1"/>
</dbReference>
<dbReference type="PANTHER" id="PTHR11885:SF6">
    <property type="entry name" value="SMALL RIBOSOMAL SUBUNIT PROTEIN US15"/>
    <property type="match status" value="1"/>
</dbReference>
<dbReference type="SUPFAM" id="SSF47060">
    <property type="entry name" value="S15/NS1 RNA-binding domain"/>
    <property type="match status" value="1"/>
</dbReference>
<dbReference type="AlphaFoldDB" id="A0AAF0D145"/>
<comment type="similarity">
    <text evidence="1 4 5">Belongs to the universal ribosomal protein uS15 family.</text>
</comment>
<dbReference type="GO" id="GO:0003735">
    <property type="term" value="F:structural constituent of ribosome"/>
    <property type="evidence" value="ECO:0007669"/>
    <property type="project" value="InterPro"/>
</dbReference>
<dbReference type="HAMAP" id="MF_01343_A">
    <property type="entry name" value="Ribosomal_uS15_A"/>
    <property type="match status" value="1"/>
</dbReference>
<gene>
    <name evidence="4" type="primary">rps15</name>
    <name evidence="8" type="ORF">OdinLCB4_004365</name>
</gene>
<evidence type="ECO:0000256" key="4">
    <source>
        <dbReference type="HAMAP-Rule" id="MF_01343"/>
    </source>
</evidence>
<dbReference type="GO" id="GO:0070181">
    <property type="term" value="F:small ribosomal subunit rRNA binding"/>
    <property type="evidence" value="ECO:0007669"/>
    <property type="project" value="TreeGrafter"/>
</dbReference>
<reference evidence="8" key="1">
    <citation type="journal article" date="2017" name="Nature">
        <title>Asgard archaea illuminate the origin of eukaryotic cellular complexity.</title>
        <authorList>
            <person name="Zaremba-Niedzwiedzka K."/>
            <person name="Caceres E.F."/>
            <person name="Saw J.H."/>
            <person name="Backstrom D."/>
            <person name="Juzokaite L."/>
            <person name="Vancaester E."/>
            <person name="Seitz K.W."/>
            <person name="Anantharaman K."/>
            <person name="Starnawski P."/>
            <person name="Kjeldsen K.U."/>
            <person name="Scott M.B."/>
            <person name="Nunoura T."/>
            <person name="Banfield J.F."/>
            <person name="Schramm A."/>
            <person name="Baker B.J."/>
            <person name="Spang A."/>
            <person name="Ettema T.J.G."/>
        </authorList>
    </citation>
    <scope>NUCLEOTIDE SEQUENCE</scope>
    <source>
        <strain evidence="8">LCB_4</strain>
    </source>
</reference>
<dbReference type="FunFam" id="4.10.860.130:FF:000001">
    <property type="entry name" value="40S ribosomal protein S13"/>
    <property type="match status" value="1"/>
</dbReference>
<proteinExistence type="inferred from homology"/>